<keyword evidence="5 9" id="KW-0479">Metal-binding</keyword>
<name>A0AAD5VZ18_9AGAR</name>
<dbReference type="EMBL" id="JANIEX010000081">
    <property type="protein sequence ID" value="KAJ3574094.1"/>
    <property type="molecule type" value="Genomic_DNA"/>
</dbReference>
<dbReference type="PRINTS" id="PR00463">
    <property type="entry name" value="EP450I"/>
</dbReference>
<keyword evidence="6 10" id="KW-0560">Oxidoreductase</keyword>
<evidence type="ECO:0008006" key="14">
    <source>
        <dbReference type="Google" id="ProtNLM"/>
    </source>
</evidence>
<evidence type="ECO:0000256" key="4">
    <source>
        <dbReference type="ARBA" id="ARBA00022617"/>
    </source>
</evidence>
<organism evidence="12 13">
    <name type="scientific">Leucocoprinus birnbaumii</name>
    <dbReference type="NCBI Taxonomy" id="56174"/>
    <lineage>
        <taxon>Eukaryota</taxon>
        <taxon>Fungi</taxon>
        <taxon>Dikarya</taxon>
        <taxon>Basidiomycota</taxon>
        <taxon>Agaricomycotina</taxon>
        <taxon>Agaricomycetes</taxon>
        <taxon>Agaricomycetidae</taxon>
        <taxon>Agaricales</taxon>
        <taxon>Agaricineae</taxon>
        <taxon>Agaricaceae</taxon>
        <taxon>Leucocoprinus</taxon>
    </lineage>
</organism>
<sequence length="520" mass="58676">MDKRDIRARALGNVIFLLQSEMPSWSSPFVAVAVILVLAIIRKSYNRILVRAPPGPKGWPIVGNLFDIPHKNSWLTYMQWSKTYGDIIWVRSIGTPILILNDLDDIHELLEKRSAITASRTRMVKANELMGWDWDFAHMPHDDRWRQHRKLFHQYFQQKNASRYFPVMEKATAILLNQLLGSPDNFRNHIRQFAGSIILKLTYDHEVVAEDDYYVTLADKAMKGLLQAVHVGSSYVDLLPILKYIPAWFPGAHFKREARVFAKWTKDLRDVPFAQAKKKMSTGSLGPCFVSDSLVKGDVDEDTVGNSAAMAYLAGSDTTASIVASFVLAMVQYPKVQARAQREIERVTGGSRLPDYGDQSSIPYIDAIIAEVFRWATPLPLAVPHCSQEPDVYKGYYIPSGTIILPNVYGVFHDEARFAEPDAFRPERFLEENADFDPINMGGFGYGRRICPGRYIATNSAWLAIAQILAAFIVSPKHDGELKSPEFVSGLVVHPAPFEVKIVPRSEKALELIQQLVQEP</sequence>
<evidence type="ECO:0000256" key="11">
    <source>
        <dbReference type="SAM" id="Phobius"/>
    </source>
</evidence>
<evidence type="ECO:0000256" key="6">
    <source>
        <dbReference type="ARBA" id="ARBA00023002"/>
    </source>
</evidence>
<dbReference type="Gene3D" id="1.10.630.10">
    <property type="entry name" value="Cytochrome P450"/>
    <property type="match status" value="1"/>
</dbReference>
<dbReference type="CDD" id="cd11065">
    <property type="entry name" value="CYP64-like"/>
    <property type="match status" value="1"/>
</dbReference>
<evidence type="ECO:0000256" key="9">
    <source>
        <dbReference type="PIRSR" id="PIRSR602401-1"/>
    </source>
</evidence>
<evidence type="ECO:0000313" key="13">
    <source>
        <dbReference type="Proteomes" id="UP001213000"/>
    </source>
</evidence>
<keyword evidence="8 10" id="KW-0503">Monooxygenase</keyword>
<dbReference type="GO" id="GO:0020037">
    <property type="term" value="F:heme binding"/>
    <property type="evidence" value="ECO:0007669"/>
    <property type="project" value="InterPro"/>
</dbReference>
<evidence type="ECO:0000256" key="5">
    <source>
        <dbReference type="ARBA" id="ARBA00022723"/>
    </source>
</evidence>
<feature type="binding site" description="axial binding residue" evidence="9">
    <location>
        <position position="451"/>
    </location>
    <ligand>
        <name>heme</name>
        <dbReference type="ChEBI" id="CHEBI:30413"/>
    </ligand>
    <ligandPart>
        <name>Fe</name>
        <dbReference type="ChEBI" id="CHEBI:18248"/>
    </ligandPart>
</feature>
<keyword evidence="13" id="KW-1185">Reference proteome</keyword>
<dbReference type="Proteomes" id="UP001213000">
    <property type="component" value="Unassembled WGS sequence"/>
</dbReference>
<dbReference type="InterPro" id="IPR036396">
    <property type="entry name" value="Cyt_P450_sf"/>
</dbReference>
<gene>
    <name evidence="12" type="ORF">NP233_g1993</name>
</gene>
<proteinExistence type="inferred from homology"/>
<dbReference type="PROSITE" id="PS00086">
    <property type="entry name" value="CYTOCHROME_P450"/>
    <property type="match status" value="1"/>
</dbReference>
<dbReference type="PANTHER" id="PTHR46300:SF7">
    <property type="entry name" value="P450, PUTATIVE (EUROFUNG)-RELATED"/>
    <property type="match status" value="1"/>
</dbReference>
<keyword evidence="7 9" id="KW-0408">Iron</keyword>
<comment type="cofactor">
    <cofactor evidence="1 9">
        <name>heme</name>
        <dbReference type="ChEBI" id="CHEBI:30413"/>
    </cofactor>
</comment>
<evidence type="ECO:0000256" key="10">
    <source>
        <dbReference type="RuleBase" id="RU000461"/>
    </source>
</evidence>
<keyword evidence="4 9" id="KW-0349">Heme</keyword>
<dbReference type="InterPro" id="IPR017972">
    <property type="entry name" value="Cyt_P450_CS"/>
</dbReference>
<dbReference type="AlphaFoldDB" id="A0AAD5VZ18"/>
<keyword evidence="11" id="KW-1133">Transmembrane helix</keyword>
<dbReference type="Pfam" id="PF00067">
    <property type="entry name" value="p450"/>
    <property type="match status" value="1"/>
</dbReference>
<comment type="similarity">
    <text evidence="3 10">Belongs to the cytochrome P450 family.</text>
</comment>
<reference evidence="12" key="1">
    <citation type="submission" date="2022-07" db="EMBL/GenBank/DDBJ databases">
        <title>Genome Sequence of Leucocoprinus birnbaumii.</title>
        <authorList>
            <person name="Buettner E."/>
        </authorList>
    </citation>
    <scope>NUCLEOTIDE SEQUENCE</scope>
    <source>
        <strain evidence="12">VT141</strain>
    </source>
</reference>
<keyword evidence="11" id="KW-0472">Membrane</keyword>
<dbReference type="SUPFAM" id="SSF48264">
    <property type="entry name" value="Cytochrome P450"/>
    <property type="match status" value="1"/>
</dbReference>
<feature type="transmembrane region" description="Helical" evidence="11">
    <location>
        <begin position="25"/>
        <end position="41"/>
    </location>
</feature>
<accession>A0AAD5VZ18</accession>
<dbReference type="PANTHER" id="PTHR46300">
    <property type="entry name" value="P450, PUTATIVE (EUROFUNG)-RELATED-RELATED"/>
    <property type="match status" value="1"/>
</dbReference>
<dbReference type="GO" id="GO:0016705">
    <property type="term" value="F:oxidoreductase activity, acting on paired donors, with incorporation or reduction of molecular oxygen"/>
    <property type="evidence" value="ECO:0007669"/>
    <property type="project" value="InterPro"/>
</dbReference>
<evidence type="ECO:0000313" key="12">
    <source>
        <dbReference type="EMBL" id="KAJ3574094.1"/>
    </source>
</evidence>
<evidence type="ECO:0000256" key="7">
    <source>
        <dbReference type="ARBA" id="ARBA00023004"/>
    </source>
</evidence>
<keyword evidence="11" id="KW-0812">Transmembrane</keyword>
<dbReference type="InterPro" id="IPR002401">
    <property type="entry name" value="Cyt_P450_E_grp-I"/>
</dbReference>
<evidence type="ECO:0000256" key="1">
    <source>
        <dbReference type="ARBA" id="ARBA00001971"/>
    </source>
</evidence>
<dbReference type="InterPro" id="IPR001128">
    <property type="entry name" value="Cyt_P450"/>
</dbReference>
<dbReference type="GO" id="GO:0004497">
    <property type="term" value="F:monooxygenase activity"/>
    <property type="evidence" value="ECO:0007669"/>
    <property type="project" value="UniProtKB-KW"/>
</dbReference>
<dbReference type="InterPro" id="IPR050364">
    <property type="entry name" value="Cytochrome_P450_fung"/>
</dbReference>
<protein>
    <recommendedName>
        <fullName evidence="14">Cytochrome P450</fullName>
    </recommendedName>
</protein>
<evidence type="ECO:0000256" key="8">
    <source>
        <dbReference type="ARBA" id="ARBA00023033"/>
    </source>
</evidence>
<comment type="pathway">
    <text evidence="2">Secondary metabolite biosynthesis.</text>
</comment>
<evidence type="ECO:0000256" key="3">
    <source>
        <dbReference type="ARBA" id="ARBA00010617"/>
    </source>
</evidence>
<comment type="caution">
    <text evidence="12">The sequence shown here is derived from an EMBL/GenBank/DDBJ whole genome shotgun (WGS) entry which is preliminary data.</text>
</comment>
<dbReference type="GO" id="GO:0005506">
    <property type="term" value="F:iron ion binding"/>
    <property type="evidence" value="ECO:0007669"/>
    <property type="project" value="InterPro"/>
</dbReference>
<evidence type="ECO:0000256" key="2">
    <source>
        <dbReference type="ARBA" id="ARBA00005179"/>
    </source>
</evidence>